<name>A0A1Q8RS24_9PEZI</name>
<organism evidence="2 3">
    <name type="scientific">Colletotrichum chlorophyti</name>
    <dbReference type="NCBI Taxonomy" id="708187"/>
    <lineage>
        <taxon>Eukaryota</taxon>
        <taxon>Fungi</taxon>
        <taxon>Dikarya</taxon>
        <taxon>Ascomycota</taxon>
        <taxon>Pezizomycotina</taxon>
        <taxon>Sordariomycetes</taxon>
        <taxon>Hypocreomycetidae</taxon>
        <taxon>Glomerellales</taxon>
        <taxon>Glomerellaceae</taxon>
        <taxon>Colletotrichum</taxon>
    </lineage>
</organism>
<comment type="caution">
    <text evidence="2">The sequence shown here is derived from an EMBL/GenBank/DDBJ whole genome shotgun (WGS) entry which is preliminary data.</text>
</comment>
<feature type="compositionally biased region" description="Low complexity" evidence="1">
    <location>
        <begin position="64"/>
        <end position="99"/>
    </location>
</feature>
<dbReference type="AlphaFoldDB" id="A0A1Q8RS24"/>
<evidence type="ECO:0000313" key="2">
    <source>
        <dbReference type="EMBL" id="OLN87102.1"/>
    </source>
</evidence>
<reference evidence="2 3" key="1">
    <citation type="submission" date="2016-11" db="EMBL/GenBank/DDBJ databases">
        <title>Draft Genome Assembly of Colletotrichum chlorophyti a pathogen of herbaceous plants.</title>
        <authorList>
            <person name="Gan P."/>
            <person name="Narusaka M."/>
            <person name="Tsushima A."/>
            <person name="Narusaka Y."/>
            <person name="Takano Y."/>
            <person name="Shirasu K."/>
        </authorList>
    </citation>
    <scope>NUCLEOTIDE SEQUENCE [LARGE SCALE GENOMIC DNA]</scope>
    <source>
        <strain evidence="2 3">NTL11</strain>
    </source>
</reference>
<dbReference type="Proteomes" id="UP000186583">
    <property type="component" value="Unassembled WGS sequence"/>
</dbReference>
<dbReference type="OrthoDB" id="3993201at2759"/>
<dbReference type="EMBL" id="MPGH01000105">
    <property type="protein sequence ID" value="OLN87102.1"/>
    <property type="molecule type" value="Genomic_DNA"/>
</dbReference>
<gene>
    <name evidence="2" type="ORF">CCHL11_06524</name>
</gene>
<proteinExistence type="predicted"/>
<feature type="region of interest" description="Disordered" evidence="1">
    <location>
        <begin position="52"/>
        <end position="99"/>
    </location>
</feature>
<evidence type="ECO:0000256" key="1">
    <source>
        <dbReference type="SAM" id="MobiDB-lite"/>
    </source>
</evidence>
<keyword evidence="3" id="KW-1185">Reference proteome</keyword>
<sequence length="217" mass="23498">MSRITAPVSKLSRSLNSAAAASRSSGLLESHYTTNHGAILMPKYAELLQNRRPRDHHDSARTLSTTHRPTPQPTRSSPTQRQMQTFSSTTPAPSSAIPSMDHTVLPATPLDTPNPLAGMRMPLLPDSFTTSHASLYEQPQDDLPLSRPQISIVAAHPENVTTAAALTEVEGFGVDGVELKWAHESEAAAEQEKPGMLRDLWKGLVDDVVGSQRKPAL</sequence>
<evidence type="ECO:0000313" key="3">
    <source>
        <dbReference type="Proteomes" id="UP000186583"/>
    </source>
</evidence>
<accession>A0A1Q8RS24</accession>
<protein>
    <submittedName>
        <fullName evidence="2">Uncharacterized protein</fullName>
    </submittedName>
</protein>